<protein>
    <recommendedName>
        <fullName evidence="9">Mind bomb SH3 repeat domain-containing protein</fullName>
    </recommendedName>
</protein>
<dbReference type="PANTHER" id="PTHR24202">
    <property type="entry name" value="E3 UBIQUITIN-PROTEIN LIGASE MIB2"/>
    <property type="match status" value="1"/>
</dbReference>
<keyword evidence="3" id="KW-0479">Metal-binding</keyword>
<dbReference type="GO" id="GO:0008270">
    <property type="term" value="F:zinc ion binding"/>
    <property type="evidence" value="ECO:0007669"/>
    <property type="project" value="UniProtKB-KW"/>
</dbReference>
<evidence type="ECO:0000256" key="8">
    <source>
        <dbReference type="SAM" id="MobiDB-lite"/>
    </source>
</evidence>
<dbReference type="GO" id="GO:0016567">
    <property type="term" value="P:protein ubiquitination"/>
    <property type="evidence" value="ECO:0007669"/>
    <property type="project" value="TreeGrafter"/>
</dbReference>
<dbReference type="AlphaFoldDB" id="A0A9W9YPU9"/>
<feature type="domain" description="Mind bomb SH3 repeat" evidence="9">
    <location>
        <begin position="41"/>
        <end position="104"/>
    </location>
</feature>
<dbReference type="InterPro" id="IPR040847">
    <property type="entry name" value="SH3_15"/>
</dbReference>
<keyword evidence="2" id="KW-0808">Transferase</keyword>
<evidence type="ECO:0000256" key="2">
    <source>
        <dbReference type="ARBA" id="ARBA00022679"/>
    </source>
</evidence>
<evidence type="ECO:0000256" key="3">
    <source>
        <dbReference type="ARBA" id="ARBA00022723"/>
    </source>
</evidence>
<evidence type="ECO:0000256" key="4">
    <source>
        <dbReference type="ARBA" id="ARBA00022737"/>
    </source>
</evidence>
<dbReference type="Pfam" id="PF18346">
    <property type="entry name" value="SH3_15"/>
    <property type="match status" value="1"/>
</dbReference>
<dbReference type="GO" id="GO:0005737">
    <property type="term" value="C:cytoplasm"/>
    <property type="evidence" value="ECO:0007669"/>
    <property type="project" value="TreeGrafter"/>
</dbReference>
<keyword evidence="5" id="KW-0863">Zinc-finger</keyword>
<keyword evidence="6" id="KW-0833">Ubl conjugation pathway</keyword>
<evidence type="ECO:0000313" key="11">
    <source>
        <dbReference type="Proteomes" id="UP001163046"/>
    </source>
</evidence>
<evidence type="ECO:0000259" key="9">
    <source>
        <dbReference type="Pfam" id="PF18346"/>
    </source>
</evidence>
<keyword evidence="7" id="KW-0862">Zinc</keyword>
<evidence type="ECO:0000256" key="1">
    <source>
        <dbReference type="ARBA" id="ARBA00004906"/>
    </source>
</evidence>
<evidence type="ECO:0000256" key="6">
    <source>
        <dbReference type="ARBA" id="ARBA00022786"/>
    </source>
</evidence>
<dbReference type="GO" id="GO:0016740">
    <property type="term" value="F:transferase activity"/>
    <property type="evidence" value="ECO:0007669"/>
    <property type="project" value="UniProtKB-KW"/>
</dbReference>
<organism evidence="10 11">
    <name type="scientific">Desmophyllum pertusum</name>
    <dbReference type="NCBI Taxonomy" id="174260"/>
    <lineage>
        <taxon>Eukaryota</taxon>
        <taxon>Metazoa</taxon>
        <taxon>Cnidaria</taxon>
        <taxon>Anthozoa</taxon>
        <taxon>Hexacorallia</taxon>
        <taxon>Scleractinia</taxon>
        <taxon>Caryophylliina</taxon>
        <taxon>Caryophylliidae</taxon>
        <taxon>Desmophyllum</taxon>
    </lineage>
</organism>
<comment type="pathway">
    <text evidence="1">Protein modification; protein ubiquitination.</text>
</comment>
<evidence type="ECO:0000313" key="10">
    <source>
        <dbReference type="EMBL" id="KAJ7357523.1"/>
    </source>
</evidence>
<evidence type="ECO:0000256" key="5">
    <source>
        <dbReference type="ARBA" id="ARBA00022771"/>
    </source>
</evidence>
<keyword evidence="4" id="KW-0677">Repeat</keyword>
<proteinExistence type="predicted"/>
<dbReference type="EMBL" id="MU827320">
    <property type="protein sequence ID" value="KAJ7357523.1"/>
    <property type="molecule type" value="Genomic_DNA"/>
</dbReference>
<comment type="caution">
    <text evidence="10">The sequence shown here is derived from an EMBL/GenBank/DDBJ whole genome shotgun (WGS) entry which is preliminary data.</text>
</comment>
<gene>
    <name evidence="10" type="ORF">OS493_024328</name>
</gene>
<evidence type="ECO:0000256" key="7">
    <source>
        <dbReference type="ARBA" id="ARBA00022833"/>
    </source>
</evidence>
<feature type="region of interest" description="Disordered" evidence="8">
    <location>
        <begin position="129"/>
        <end position="168"/>
    </location>
</feature>
<name>A0A9W9YPU9_9CNID</name>
<dbReference type="OrthoDB" id="6153504at2759"/>
<dbReference type="Proteomes" id="UP001163046">
    <property type="component" value="Unassembled WGS sequence"/>
</dbReference>
<sequence>MTVDSYKLIKMNAINCIECPGRVFKEDMLNEISNLLTIPTFQTGDKVRVLNDKQLVQNLQQEHGWNESMAVALGKQGMILAVNTDGNAVVKVGTDQWLFNPAALEATSQRGETESPAISFEHQAARLIVSEGMKDIEETSQATTGEPTQPTNNSQPIKNQGSKNKNSR</sequence>
<accession>A0A9W9YPU9</accession>
<feature type="compositionally biased region" description="Polar residues" evidence="8">
    <location>
        <begin position="139"/>
        <end position="168"/>
    </location>
</feature>
<keyword evidence="11" id="KW-1185">Reference proteome</keyword>
<reference evidence="10" key="1">
    <citation type="submission" date="2023-01" db="EMBL/GenBank/DDBJ databases">
        <title>Genome assembly of the deep-sea coral Lophelia pertusa.</title>
        <authorList>
            <person name="Herrera S."/>
            <person name="Cordes E."/>
        </authorList>
    </citation>
    <scope>NUCLEOTIDE SEQUENCE</scope>
    <source>
        <strain evidence="10">USNM1676648</strain>
        <tissue evidence="10">Polyp</tissue>
    </source>
</reference>
<dbReference type="PANTHER" id="PTHR24202:SF4">
    <property type="entry name" value="E3 UBIQUITIN-PROTEIN LIGASE MIB2-RELATED"/>
    <property type="match status" value="1"/>
</dbReference>